<comment type="caution">
    <text evidence="5">The sequence shown here is derived from an EMBL/GenBank/DDBJ whole genome shotgun (WGS) entry which is preliminary data.</text>
</comment>
<dbReference type="Pfam" id="PF07228">
    <property type="entry name" value="SpoIIE"/>
    <property type="match status" value="1"/>
</dbReference>
<keyword evidence="5" id="KW-0723">Serine/threonine-protein kinase</keyword>
<reference evidence="5 6" key="1">
    <citation type="submission" date="2007-01" db="EMBL/GenBank/DDBJ databases">
        <authorList>
            <person name="Haygood M."/>
            <person name="Podell S."/>
            <person name="Anderson C."/>
            <person name="Hopkinson B."/>
            <person name="Roe K."/>
            <person name="Barbeau K."/>
            <person name="Gaasterland T."/>
            <person name="Ferriera S."/>
            <person name="Johnson J."/>
            <person name="Kravitz S."/>
            <person name="Beeson K."/>
            <person name="Sutton G."/>
            <person name="Rogers Y.-H."/>
            <person name="Friedman R."/>
            <person name="Frazier M."/>
            <person name="Venter J.C."/>
        </authorList>
    </citation>
    <scope>NUCLEOTIDE SEQUENCE [LARGE SCALE GENOMIC DNA]</scope>
    <source>
        <strain evidence="5 6">ATCC 23134</strain>
    </source>
</reference>
<dbReference type="PROSITE" id="PS50110">
    <property type="entry name" value="RESPONSE_REGULATORY"/>
    <property type="match status" value="1"/>
</dbReference>
<dbReference type="InterPro" id="IPR001932">
    <property type="entry name" value="PPM-type_phosphatase-like_dom"/>
</dbReference>
<evidence type="ECO:0000256" key="2">
    <source>
        <dbReference type="PROSITE-ProRule" id="PRU00169"/>
    </source>
</evidence>
<gene>
    <name evidence="5" type="ORF">M23134_01785</name>
</gene>
<dbReference type="EMBL" id="AAWS01000078">
    <property type="protein sequence ID" value="EAY24197.1"/>
    <property type="molecule type" value="Genomic_DNA"/>
</dbReference>
<dbReference type="Gene3D" id="3.60.40.10">
    <property type="entry name" value="PPM-type phosphatase domain"/>
    <property type="match status" value="1"/>
</dbReference>
<dbReference type="Pfam" id="PF00072">
    <property type="entry name" value="Response_reg"/>
    <property type="match status" value="1"/>
</dbReference>
<feature type="modified residue" description="4-aspartylphosphate" evidence="2">
    <location>
        <position position="52"/>
    </location>
</feature>
<evidence type="ECO:0000256" key="1">
    <source>
        <dbReference type="ARBA" id="ARBA00022801"/>
    </source>
</evidence>
<feature type="coiled-coil region" evidence="3">
    <location>
        <begin position="128"/>
        <end position="162"/>
    </location>
</feature>
<dbReference type="InterPro" id="IPR052016">
    <property type="entry name" value="Bact_Sigma-Reg"/>
</dbReference>
<sequence>MANILVLDKDPLFIHQINRLADSKAYDFTYVNTPRQLFDQLAKGMFPVLMLDLGILGAQAVQVVRQIKTNVHYKETDIILLTKNRESSSLADCLQAGACDFITKPTRNLVLHARIKSIVRSQVYQYEIEEKRRLLENKTQKLADVSQVLKQQTSDLQQVNRNILNSIEYASNIQAAVLPHPEEIKKSLPDSFIFFKPRDIVSGDFYWFREVGDKIVVAAIDCTGHGVPGAFLAILGDSVLSRIIHYHQILHADEILNEIHVNIQRTLRQNETTSYDGMDMALCVIDKTNKKIQFAGAHNPLVYVQDGELCQIKGDKVAVGGAQWDWEKGPRVFKKHEIDYANSQSLSLYMFSDGYQDQFGGKKIKKFQRKNFRNLLHSVHDQPAAEQKRVLDQTLTDWINEGNQEQVDDILVIGVKL</sequence>
<keyword evidence="5" id="KW-0808">Transferase</keyword>
<evidence type="ECO:0000256" key="3">
    <source>
        <dbReference type="SAM" id="Coils"/>
    </source>
</evidence>
<dbReference type="GO" id="GO:0000160">
    <property type="term" value="P:phosphorelay signal transduction system"/>
    <property type="evidence" value="ECO:0007669"/>
    <property type="project" value="InterPro"/>
</dbReference>
<evidence type="ECO:0000259" key="4">
    <source>
        <dbReference type="PROSITE" id="PS50110"/>
    </source>
</evidence>
<organism evidence="5 6">
    <name type="scientific">Microscilla marina ATCC 23134</name>
    <dbReference type="NCBI Taxonomy" id="313606"/>
    <lineage>
        <taxon>Bacteria</taxon>
        <taxon>Pseudomonadati</taxon>
        <taxon>Bacteroidota</taxon>
        <taxon>Cytophagia</taxon>
        <taxon>Cytophagales</taxon>
        <taxon>Microscillaceae</taxon>
        <taxon>Microscilla</taxon>
    </lineage>
</organism>
<keyword evidence="1" id="KW-0378">Hydrolase</keyword>
<dbReference type="InterPro" id="IPR011006">
    <property type="entry name" value="CheY-like_superfamily"/>
</dbReference>
<dbReference type="AlphaFoldDB" id="A1ZZK2"/>
<proteinExistence type="predicted"/>
<dbReference type="eggNOG" id="COG2208">
    <property type="taxonomic scope" value="Bacteria"/>
</dbReference>
<evidence type="ECO:0000313" key="6">
    <source>
        <dbReference type="Proteomes" id="UP000004095"/>
    </source>
</evidence>
<accession>A1ZZK2</accession>
<dbReference type="PANTHER" id="PTHR43156">
    <property type="entry name" value="STAGE II SPORULATION PROTEIN E-RELATED"/>
    <property type="match status" value="1"/>
</dbReference>
<dbReference type="InterPro" id="IPR001789">
    <property type="entry name" value="Sig_transdc_resp-reg_receiver"/>
</dbReference>
<dbReference type="InterPro" id="IPR036457">
    <property type="entry name" value="PPM-type-like_dom_sf"/>
</dbReference>
<feature type="domain" description="Response regulatory" evidence="4">
    <location>
        <begin position="3"/>
        <end position="119"/>
    </location>
</feature>
<dbReference type="PANTHER" id="PTHR43156:SF9">
    <property type="entry name" value="HAMP DOMAIN-CONTAINING PROTEIN"/>
    <property type="match status" value="1"/>
</dbReference>
<dbReference type="OrthoDB" id="1119265at2"/>
<protein>
    <submittedName>
        <fullName evidence="5">Serine/threonine protein kinases, putative</fullName>
    </submittedName>
</protein>
<dbReference type="SUPFAM" id="SSF52172">
    <property type="entry name" value="CheY-like"/>
    <property type="match status" value="1"/>
</dbReference>
<keyword evidence="6" id="KW-1185">Reference proteome</keyword>
<keyword evidence="5" id="KW-0418">Kinase</keyword>
<dbReference type="SMART" id="SM00448">
    <property type="entry name" value="REC"/>
    <property type="match status" value="1"/>
</dbReference>
<dbReference type="eggNOG" id="COG3706">
    <property type="taxonomic scope" value="Bacteria"/>
</dbReference>
<dbReference type="CDD" id="cd00156">
    <property type="entry name" value="REC"/>
    <property type="match status" value="1"/>
</dbReference>
<dbReference type="Proteomes" id="UP000004095">
    <property type="component" value="Unassembled WGS sequence"/>
</dbReference>
<keyword evidence="2" id="KW-0597">Phosphoprotein</keyword>
<dbReference type="GO" id="GO:0016791">
    <property type="term" value="F:phosphatase activity"/>
    <property type="evidence" value="ECO:0007669"/>
    <property type="project" value="TreeGrafter"/>
</dbReference>
<name>A1ZZK2_MICM2</name>
<evidence type="ECO:0000313" key="5">
    <source>
        <dbReference type="EMBL" id="EAY24197.1"/>
    </source>
</evidence>
<dbReference type="RefSeq" id="WP_002705329.1">
    <property type="nucleotide sequence ID" value="NZ_AAWS01000078.1"/>
</dbReference>
<dbReference type="Gene3D" id="3.40.50.2300">
    <property type="match status" value="1"/>
</dbReference>
<keyword evidence="3" id="KW-0175">Coiled coil</keyword>
<dbReference type="GO" id="GO:0004674">
    <property type="term" value="F:protein serine/threonine kinase activity"/>
    <property type="evidence" value="ECO:0007669"/>
    <property type="project" value="UniProtKB-KW"/>
</dbReference>